<dbReference type="GO" id="GO:0006508">
    <property type="term" value="P:proteolysis"/>
    <property type="evidence" value="ECO:0007669"/>
    <property type="project" value="InterPro"/>
</dbReference>
<evidence type="ECO:0000313" key="5">
    <source>
        <dbReference type="Proteomes" id="UP000775213"/>
    </source>
</evidence>
<dbReference type="PANTHER" id="PTHR48104">
    <property type="entry name" value="METACASPASE-4"/>
    <property type="match status" value="1"/>
</dbReference>
<gene>
    <name evidence="4" type="ORF">IEQ34_002024</name>
</gene>
<proteinExistence type="inferred from homology"/>
<comment type="caution">
    <text evidence="4">The sequence shown here is derived from an EMBL/GenBank/DDBJ whole genome shotgun (WGS) entry which is preliminary data.</text>
</comment>
<feature type="compositionally biased region" description="Basic and acidic residues" evidence="2">
    <location>
        <begin position="1"/>
        <end position="10"/>
    </location>
</feature>
<dbReference type="AlphaFoldDB" id="A0AAV7HIU0"/>
<dbReference type="Gene3D" id="3.40.50.12660">
    <property type="match status" value="2"/>
</dbReference>
<dbReference type="InterPro" id="IPR011600">
    <property type="entry name" value="Pept_C14_caspase"/>
</dbReference>
<dbReference type="InterPro" id="IPR050452">
    <property type="entry name" value="Metacaspase"/>
</dbReference>
<feature type="domain" description="Peptidase C14 caspase" evidence="3">
    <location>
        <begin position="87"/>
        <end position="419"/>
    </location>
</feature>
<dbReference type="EMBL" id="JAGFBR010000003">
    <property type="protein sequence ID" value="KAH0468792.1"/>
    <property type="molecule type" value="Genomic_DNA"/>
</dbReference>
<feature type="region of interest" description="Disordered" evidence="2">
    <location>
        <begin position="1"/>
        <end position="36"/>
    </location>
</feature>
<evidence type="ECO:0000259" key="3">
    <source>
        <dbReference type="Pfam" id="PF00656"/>
    </source>
</evidence>
<dbReference type="GO" id="GO:0005737">
    <property type="term" value="C:cytoplasm"/>
    <property type="evidence" value="ECO:0007669"/>
    <property type="project" value="TreeGrafter"/>
</dbReference>
<evidence type="ECO:0000256" key="2">
    <source>
        <dbReference type="SAM" id="MobiDB-lite"/>
    </source>
</evidence>
<dbReference type="GO" id="GO:0004197">
    <property type="term" value="F:cysteine-type endopeptidase activity"/>
    <property type="evidence" value="ECO:0007669"/>
    <property type="project" value="InterPro"/>
</dbReference>
<reference evidence="4 5" key="1">
    <citation type="journal article" date="2021" name="Hortic Res">
        <title>Chromosome-scale assembly of the Dendrobium chrysotoxum genome enhances the understanding of orchid evolution.</title>
        <authorList>
            <person name="Zhang Y."/>
            <person name="Zhang G.Q."/>
            <person name="Zhang D."/>
            <person name="Liu X.D."/>
            <person name="Xu X.Y."/>
            <person name="Sun W.H."/>
            <person name="Yu X."/>
            <person name="Zhu X."/>
            <person name="Wang Z.W."/>
            <person name="Zhao X."/>
            <person name="Zhong W.Y."/>
            <person name="Chen H."/>
            <person name="Yin W.L."/>
            <person name="Huang T."/>
            <person name="Niu S.C."/>
            <person name="Liu Z.J."/>
        </authorList>
    </citation>
    <scope>NUCLEOTIDE SEQUENCE [LARGE SCALE GENOMIC DNA]</scope>
    <source>
        <strain evidence="4">Lindl</strain>
    </source>
</reference>
<accession>A0AAV7HIU0</accession>
<protein>
    <recommendedName>
        <fullName evidence="3">Peptidase C14 caspase domain-containing protein</fullName>
    </recommendedName>
</protein>
<comment type="similarity">
    <text evidence="1">Belongs to the peptidase C14B family.</text>
</comment>
<evidence type="ECO:0000256" key="1">
    <source>
        <dbReference type="ARBA" id="ARBA00009005"/>
    </source>
</evidence>
<sequence length="434" mass="47348">MGPEHSDRVRTQGFGVTPTRFFPQSKTEGGGSGNNFGQIASLREEFKLFQDNQTREFGLFRDEMRQFMQGFQMNHPPHGGLEMMVGKAAVLIGCNYPGTKAELKGCVNDVQRMRRCLIDHFGFTEANITILIDTDDSYTLPTGVNIRRAINRLVRSANPGDELFLHFSGHGARLPADPEENDNTGYHECIVPCDMNLIIDEDFRHFVNKLADGCRLTIVADSCNSGGLIENAKEQIGESTARRKDEAFADVPAGVQLHTRAGNGDIHLTGRALPIPTLVELLKGSTGKEDIHEGNIRSTIIDAFGDSASPRLAKSHYRGIDVNGKEESTRAKKQSAFLAPTAPSGRSVLISACQSDQNAADAKPVVKPEGAYGALSNTIQSILADQAKGEVLSNRKLVLMAREKLAKQGFTQRPGLYCTDEVAEEPFLTSDSVV</sequence>
<evidence type="ECO:0000313" key="4">
    <source>
        <dbReference type="EMBL" id="KAH0468792.1"/>
    </source>
</evidence>
<dbReference type="Proteomes" id="UP000775213">
    <property type="component" value="Unassembled WGS sequence"/>
</dbReference>
<dbReference type="PANTHER" id="PTHR48104:SF30">
    <property type="entry name" value="METACASPASE-1"/>
    <property type="match status" value="1"/>
</dbReference>
<keyword evidence="5" id="KW-1185">Reference proteome</keyword>
<name>A0AAV7HIU0_DENCH</name>
<organism evidence="4 5">
    <name type="scientific">Dendrobium chrysotoxum</name>
    <name type="common">Orchid</name>
    <dbReference type="NCBI Taxonomy" id="161865"/>
    <lineage>
        <taxon>Eukaryota</taxon>
        <taxon>Viridiplantae</taxon>
        <taxon>Streptophyta</taxon>
        <taxon>Embryophyta</taxon>
        <taxon>Tracheophyta</taxon>
        <taxon>Spermatophyta</taxon>
        <taxon>Magnoliopsida</taxon>
        <taxon>Liliopsida</taxon>
        <taxon>Asparagales</taxon>
        <taxon>Orchidaceae</taxon>
        <taxon>Epidendroideae</taxon>
        <taxon>Malaxideae</taxon>
        <taxon>Dendrobiinae</taxon>
        <taxon>Dendrobium</taxon>
    </lineage>
</organism>
<dbReference type="Pfam" id="PF00656">
    <property type="entry name" value="Peptidase_C14"/>
    <property type="match status" value="1"/>
</dbReference>